<evidence type="ECO:0000259" key="2">
    <source>
        <dbReference type="Pfam" id="PF01833"/>
    </source>
</evidence>
<evidence type="ECO:0000313" key="4">
    <source>
        <dbReference type="Proteomes" id="UP000192610"/>
    </source>
</evidence>
<dbReference type="EMBL" id="LVXG01000026">
    <property type="protein sequence ID" value="OQP46021.1"/>
    <property type="molecule type" value="Genomic_DNA"/>
</dbReference>
<feature type="chain" id="PRO_5013184290" description="IPT/TIG domain-containing protein" evidence="1">
    <location>
        <begin position="24"/>
        <end position="169"/>
    </location>
</feature>
<keyword evidence="4" id="KW-1185">Reference proteome</keyword>
<dbReference type="InterPro" id="IPR013783">
    <property type="entry name" value="Ig-like_fold"/>
</dbReference>
<dbReference type="Gene3D" id="2.60.40.10">
    <property type="entry name" value="Immunoglobulins"/>
    <property type="match status" value="1"/>
</dbReference>
<sequence>MYLMKYKPFAFILGGLLVFSACSKDSDSDSNSNTGPAPVVDPIGIGAAKPNDTLTLKGQNFSTGANGNVVKVNDVAVTIISATATEIKIVIPATVAPGMYTITITANGKTTEIGQIAINPLTYYMIKGVFTNGSEYQLITINTQTGAESLVASLGKDRLNSVIYYPLDN</sequence>
<dbReference type="PROSITE" id="PS51257">
    <property type="entry name" value="PROKAR_LIPOPROTEIN"/>
    <property type="match status" value="1"/>
</dbReference>
<dbReference type="InterPro" id="IPR002909">
    <property type="entry name" value="IPT_dom"/>
</dbReference>
<feature type="signal peptide" evidence="1">
    <location>
        <begin position="1"/>
        <end position="23"/>
    </location>
</feature>
<dbReference type="SUPFAM" id="SSF81296">
    <property type="entry name" value="E set domains"/>
    <property type="match status" value="1"/>
</dbReference>
<dbReference type="Pfam" id="PF01833">
    <property type="entry name" value="TIG"/>
    <property type="match status" value="1"/>
</dbReference>
<dbReference type="AlphaFoldDB" id="A0A1V9EIY4"/>
<gene>
    <name evidence="3" type="ORF">A4H97_31870</name>
</gene>
<dbReference type="InterPro" id="IPR014756">
    <property type="entry name" value="Ig_E-set"/>
</dbReference>
<keyword evidence="1" id="KW-0732">Signal</keyword>
<dbReference type="Proteomes" id="UP000192610">
    <property type="component" value="Unassembled WGS sequence"/>
</dbReference>
<organism evidence="3 4">
    <name type="scientific">Niastella yeongjuensis</name>
    <dbReference type="NCBI Taxonomy" id="354355"/>
    <lineage>
        <taxon>Bacteria</taxon>
        <taxon>Pseudomonadati</taxon>
        <taxon>Bacteroidota</taxon>
        <taxon>Chitinophagia</taxon>
        <taxon>Chitinophagales</taxon>
        <taxon>Chitinophagaceae</taxon>
        <taxon>Niastella</taxon>
    </lineage>
</organism>
<dbReference type="STRING" id="354355.SAMN05660816_04654"/>
<feature type="domain" description="IPT/TIG" evidence="2">
    <location>
        <begin position="48"/>
        <end position="111"/>
    </location>
</feature>
<proteinExistence type="predicted"/>
<evidence type="ECO:0000256" key="1">
    <source>
        <dbReference type="SAM" id="SignalP"/>
    </source>
</evidence>
<protein>
    <recommendedName>
        <fullName evidence="2">IPT/TIG domain-containing protein</fullName>
    </recommendedName>
</protein>
<evidence type="ECO:0000313" key="3">
    <source>
        <dbReference type="EMBL" id="OQP46021.1"/>
    </source>
</evidence>
<comment type="caution">
    <text evidence="3">The sequence shown here is derived from an EMBL/GenBank/DDBJ whole genome shotgun (WGS) entry which is preliminary data.</text>
</comment>
<name>A0A1V9EIY4_9BACT</name>
<dbReference type="NCBIfam" id="TIGR03437">
    <property type="entry name" value="Soli_cterm"/>
    <property type="match status" value="1"/>
</dbReference>
<dbReference type="InterPro" id="IPR017803">
    <property type="entry name" value="CHP03437_C"/>
</dbReference>
<reference evidence="4" key="1">
    <citation type="submission" date="2016-04" db="EMBL/GenBank/DDBJ databases">
        <authorList>
            <person name="Chen L."/>
            <person name="Zhuang W."/>
            <person name="Wang G."/>
        </authorList>
    </citation>
    <scope>NUCLEOTIDE SEQUENCE [LARGE SCALE GENOMIC DNA]</scope>
    <source>
        <strain evidence="4">17621</strain>
    </source>
</reference>
<accession>A0A1V9EIY4</accession>